<keyword evidence="8" id="KW-1185">Reference proteome</keyword>
<dbReference type="PROSITE" id="PS51934">
    <property type="entry name" value="LRAT"/>
    <property type="match status" value="1"/>
</dbReference>
<gene>
    <name evidence="7" type="ORF">MGAL_10B070354</name>
</gene>
<dbReference type="GO" id="GO:0016410">
    <property type="term" value="F:N-acyltransferase activity"/>
    <property type="evidence" value="ECO:0007669"/>
    <property type="project" value="TreeGrafter"/>
</dbReference>
<name>A0A8B6GLH8_MYTGA</name>
<dbReference type="GO" id="GO:0070292">
    <property type="term" value="P:N-acylphosphatidylethanolamine metabolic process"/>
    <property type="evidence" value="ECO:0007669"/>
    <property type="project" value="TreeGrafter"/>
</dbReference>
<keyword evidence="3" id="KW-0378">Hydrolase</keyword>
<keyword evidence="4" id="KW-0443">Lipid metabolism</keyword>
<dbReference type="InterPro" id="IPR051496">
    <property type="entry name" value="H-rev107_PLA/AT"/>
</dbReference>
<dbReference type="GO" id="GO:0005737">
    <property type="term" value="C:cytoplasm"/>
    <property type="evidence" value="ECO:0007669"/>
    <property type="project" value="TreeGrafter"/>
</dbReference>
<evidence type="ECO:0000313" key="8">
    <source>
        <dbReference type="Proteomes" id="UP000596742"/>
    </source>
</evidence>
<evidence type="ECO:0000256" key="3">
    <source>
        <dbReference type="ARBA" id="ARBA00022801"/>
    </source>
</evidence>
<evidence type="ECO:0000256" key="2">
    <source>
        <dbReference type="ARBA" id="ARBA00022679"/>
    </source>
</evidence>
<feature type="transmembrane region" description="Helical" evidence="5">
    <location>
        <begin position="234"/>
        <end position="258"/>
    </location>
</feature>
<sequence>MAYKTLSDLKGFLKENEDVSDRDVEIEWEKEEDIVQLIKGGPNLEEIFLEQNVQSDLQEAVTSHGVTSDSTCFTSNRGVGEPTCFSCAKKCKLKSEVIETSDKTATVKVVEFTSLGSFTYGVIESDKPFVINVETDGHISYRQYGELRYTPDEIVERARSCKGESAYNLITNNCEHVAVWCVSGEKESFQAAETSDQKFRQIFTWIGSMLGKITQFMVSDGVAFGSRVAKFATLAIPCIAFAGVFFLLELIISILRFVELRKQKKSGLICHACYNKRKTYLIAKITCSVIASIVLSLIPMASKAHLAIWAIVLGIAATFILPSLVSYLYRKVKTVLNPLYEIPKMIVRKHEHIKPGDVLNIPKDHDIIIKNVKLLTRNEASGYVHLEVVHFTFPGPMSTRVVEKEKISFEINEDMLNVFEFPSSAVYPDDEVVRKALGKVGDKNFNALFYRSSHMAKFCKVRDYFEDYWLSFSKVKTSERKVKNANDVKPGDMINFRYFGLPHIGIVAEKHPPADVVEIEFYHVERGIATQSKQKFDLDTNKILRHNYNESDRLPIEETIEKVEKKIGEEVYPFRIYKASRLARDCVLKTGK</sequence>
<dbReference type="InterPro" id="IPR007053">
    <property type="entry name" value="LRAT_dom"/>
</dbReference>
<comment type="similarity">
    <text evidence="1">Belongs to the H-rev107 family.</text>
</comment>
<dbReference type="PANTHER" id="PTHR13943">
    <property type="entry name" value="HRAS-LIKE SUPPRESSOR - RELATED"/>
    <property type="match status" value="1"/>
</dbReference>
<reference evidence="7" key="1">
    <citation type="submission" date="2018-11" db="EMBL/GenBank/DDBJ databases">
        <authorList>
            <person name="Alioto T."/>
            <person name="Alioto T."/>
        </authorList>
    </citation>
    <scope>NUCLEOTIDE SEQUENCE</scope>
</reference>
<organism evidence="7 8">
    <name type="scientific">Mytilus galloprovincialis</name>
    <name type="common">Mediterranean mussel</name>
    <dbReference type="NCBI Taxonomy" id="29158"/>
    <lineage>
        <taxon>Eukaryota</taxon>
        <taxon>Metazoa</taxon>
        <taxon>Spiralia</taxon>
        <taxon>Lophotrochozoa</taxon>
        <taxon>Mollusca</taxon>
        <taxon>Bivalvia</taxon>
        <taxon>Autobranchia</taxon>
        <taxon>Pteriomorphia</taxon>
        <taxon>Mytilida</taxon>
        <taxon>Mytiloidea</taxon>
        <taxon>Mytilidae</taxon>
        <taxon>Mytilinae</taxon>
        <taxon>Mytilus</taxon>
    </lineage>
</organism>
<evidence type="ECO:0000256" key="1">
    <source>
        <dbReference type="ARBA" id="ARBA00007824"/>
    </source>
</evidence>
<evidence type="ECO:0000313" key="7">
    <source>
        <dbReference type="EMBL" id="VDI65611.1"/>
    </source>
</evidence>
<proteinExistence type="inferred from homology"/>
<feature type="domain" description="LRAT" evidence="6">
    <location>
        <begin position="94"/>
        <end position="190"/>
    </location>
</feature>
<dbReference type="PANTHER" id="PTHR13943:SF77">
    <property type="entry name" value="LRAT DOMAIN-CONTAINING PROTEIN"/>
    <property type="match status" value="1"/>
</dbReference>
<dbReference type="GO" id="GO:0004623">
    <property type="term" value="F:phospholipase A2 activity"/>
    <property type="evidence" value="ECO:0007669"/>
    <property type="project" value="TreeGrafter"/>
</dbReference>
<feature type="transmembrane region" description="Helical" evidence="5">
    <location>
        <begin position="279"/>
        <end position="300"/>
    </location>
</feature>
<dbReference type="EMBL" id="UYJE01008630">
    <property type="protein sequence ID" value="VDI65611.1"/>
    <property type="molecule type" value="Genomic_DNA"/>
</dbReference>
<evidence type="ECO:0000256" key="4">
    <source>
        <dbReference type="ARBA" id="ARBA00023098"/>
    </source>
</evidence>
<dbReference type="Gene3D" id="3.90.1720.10">
    <property type="entry name" value="endopeptidase domain like (from Nostoc punctiforme)"/>
    <property type="match status" value="1"/>
</dbReference>
<dbReference type="AlphaFoldDB" id="A0A8B6GLH8"/>
<keyword evidence="5" id="KW-0472">Membrane</keyword>
<dbReference type="GO" id="GO:0008970">
    <property type="term" value="F:phospholipase A1 activity"/>
    <property type="evidence" value="ECO:0007669"/>
    <property type="project" value="TreeGrafter"/>
</dbReference>
<comment type="caution">
    <text evidence="7">The sequence shown here is derived from an EMBL/GenBank/DDBJ whole genome shotgun (WGS) entry which is preliminary data.</text>
</comment>
<dbReference type="OrthoDB" id="5955890at2759"/>
<dbReference type="Pfam" id="PF04970">
    <property type="entry name" value="LRAT"/>
    <property type="match status" value="1"/>
</dbReference>
<evidence type="ECO:0000259" key="6">
    <source>
        <dbReference type="PROSITE" id="PS51934"/>
    </source>
</evidence>
<evidence type="ECO:0000256" key="5">
    <source>
        <dbReference type="SAM" id="Phobius"/>
    </source>
</evidence>
<keyword evidence="5" id="KW-0812">Transmembrane</keyword>
<dbReference type="Proteomes" id="UP000596742">
    <property type="component" value="Unassembled WGS sequence"/>
</dbReference>
<keyword evidence="5" id="KW-1133">Transmembrane helix</keyword>
<keyword evidence="2" id="KW-0808">Transferase</keyword>
<accession>A0A8B6GLH8</accession>
<feature type="transmembrane region" description="Helical" evidence="5">
    <location>
        <begin position="306"/>
        <end position="329"/>
    </location>
</feature>
<protein>
    <recommendedName>
        <fullName evidence="6">LRAT domain-containing protein</fullName>
    </recommendedName>
</protein>